<keyword evidence="2" id="KW-1185">Reference proteome</keyword>
<dbReference type="AlphaFoldDB" id="A0AAE3RE28"/>
<evidence type="ECO:0000313" key="1">
    <source>
        <dbReference type="EMBL" id="MDJ1506437.1"/>
    </source>
</evidence>
<comment type="caution">
    <text evidence="1">The sequence shown here is derived from an EMBL/GenBank/DDBJ whole genome shotgun (WGS) entry which is preliminary data.</text>
</comment>
<dbReference type="EMBL" id="JASJOU010000022">
    <property type="protein sequence ID" value="MDJ1506437.1"/>
    <property type="molecule type" value="Genomic_DNA"/>
</dbReference>
<gene>
    <name evidence="1" type="ORF">QNI22_37655</name>
</gene>
<sequence>MDKTQFAQVDISNLVSQSAQAMTGLIGQKRNDIYFGTMFQLNLLLL</sequence>
<dbReference type="Proteomes" id="UP001232063">
    <property type="component" value="Unassembled WGS sequence"/>
</dbReference>
<evidence type="ECO:0000313" key="2">
    <source>
        <dbReference type="Proteomes" id="UP001232063"/>
    </source>
</evidence>
<accession>A0AAE3RE28</accession>
<protein>
    <submittedName>
        <fullName evidence="1">Uncharacterized protein</fullName>
    </submittedName>
</protein>
<proteinExistence type="predicted"/>
<organism evidence="1 2">
    <name type="scientific">Xanthocytophaga agilis</name>
    <dbReference type="NCBI Taxonomy" id="3048010"/>
    <lineage>
        <taxon>Bacteria</taxon>
        <taxon>Pseudomonadati</taxon>
        <taxon>Bacteroidota</taxon>
        <taxon>Cytophagia</taxon>
        <taxon>Cytophagales</taxon>
        <taxon>Rhodocytophagaceae</taxon>
        <taxon>Xanthocytophaga</taxon>
    </lineage>
</organism>
<dbReference type="RefSeq" id="WP_314519378.1">
    <property type="nucleotide sequence ID" value="NZ_JASJOU010000022.1"/>
</dbReference>
<name>A0AAE3RE28_9BACT</name>
<reference evidence="1" key="1">
    <citation type="submission" date="2023-05" db="EMBL/GenBank/DDBJ databases">
        <authorList>
            <person name="Zhang X."/>
        </authorList>
    </citation>
    <scope>NUCLEOTIDE SEQUENCE</scope>
    <source>
        <strain evidence="1">BD1B2-1</strain>
    </source>
</reference>